<dbReference type="Pfam" id="PF06259">
    <property type="entry name" value="Abhydrolase_8"/>
    <property type="match status" value="1"/>
</dbReference>
<dbReference type="KEGG" id="ske:Sked_07790"/>
<reference evidence="2 3" key="1">
    <citation type="journal article" date="2009" name="Stand. Genomic Sci.">
        <title>Complete genome sequence of Sanguibacter keddieii type strain (ST-74).</title>
        <authorList>
            <person name="Ivanova N."/>
            <person name="Sikorski J."/>
            <person name="Sims D."/>
            <person name="Brettin T."/>
            <person name="Detter J.C."/>
            <person name="Han C."/>
            <person name="Lapidus A."/>
            <person name="Copeland A."/>
            <person name="Glavina Del Rio T."/>
            <person name="Nolan M."/>
            <person name="Chen F."/>
            <person name="Lucas S."/>
            <person name="Tice H."/>
            <person name="Cheng J.F."/>
            <person name="Bruce D."/>
            <person name="Goodwin L."/>
            <person name="Pitluck S."/>
            <person name="Pati A."/>
            <person name="Mavromatis K."/>
            <person name="Chen A."/>
            <person name="Palaniappan K."/>
            <person name="D'haeseleer P."/>
            <person name="Chain P."/>
            <person name="Bristow J."/>
            <person name="Eisen J.A."/>
            <person name="Markowitz V."/>
            <person name="Hugenholtz P."/>
            <person name="Goker M."/>
            <person name="Pukall R."/>
            <person name="Klenk H.P."/>
            <person name="Kyrpides N.C."/>
        </authorList>
    </citation>
    <scope>NUCLEOTIDE SEQUENCE [LARGE SCALE GENOMIC DNA]</scope>
    <source>
        <strain evidence="3">ATCC 51767 / DSM 10542 / NCFB 3025 / ST-74</strain>
    </source>
</reference>
<keyword evidence="3" id="KW-1185">Reference proteome</keyword>
<dbReference type="HOGENOM" id="CLU_485619_0_0_11"/>
<evidence type="ECO:0000313" key="3">
    <source>
        <dbReference type="Proteomes" id="UP000000322"/>
    </source>
</evidence>
<dbReference type="InterPro" id="IPR029058">
    <property type="entry name" value="AB_hydrolase_fold"/>
</dbReference>
<proteinExistence type="predicted"/>
<name>D1BBG6_SANKS</name>
<dbReference type="STRING" id="446469.Sked_07790"/>
<dbReference type="AlphaFoldDB" id="D1BBG6"/>
<feature type="domain" description="DUF1023" evidence="1">
    <location>
        <begin position="327"/>
        <end position="470"/>
    </location>
</feature>
<dbReference type="Proteomes" id="UP000000322">
    <property type="component" value="Chromosome"/>
</dbReference>
<dbReference type="SUPFAM" id="SSF53474">
    <property type="entry name" value="alpha/beta-Hydrolases"/>
    <property type="match status" value="1"/>
</dbReference>
<dbReference type="RefSeq" id="WP_012865801.1">
    <property type="nucleotide sequence ID" value="NC_013521.1"/>
</dbReference>
<dbReference type="eggNOG" id="COG4099">
    <property type="taxonomic scope" value="Bacteria"/>
</dbReference>
<dbReference type="Gene3D" id="3.40.50.1820">
    <property type="entry name" value="alpha/beta hydrolase"/>
    <property type="match status" value="1"/>
</dbReference>
<evidence type="ECO:0000313" key="2">
    <source>
        <dbReference type="EMBL" id="ACZ20732.1"/>
    </source>
</evidence>
<dbReference type="EMBL" id="CP001819">
    <property type="protein sequence ID" value="ACZ20732.1"/>
    <property type="molecule type" value="Genomic_DNA"/>
</dbReference>
<dbReference type="InterPro" id="IPR010427">
    <property type="entry name" value="DUF1023"/>
</dbReference>
<organism evidence="2 3">
    <name type="scientific">Sanguibacter keddieii (strain ATCC 51767 / DSM 10542 / NCFB 3025 / ST-74)</name>
    <dbReference type="NCBI Taxonomy" id="446469"/>
    <lineage>
        <taxon>Bacteria</taxon>
        <taxon>Bacillati</taxon>
        <taxon>Actinomycetota</taxon>
        <taxon>Actinomycetes</taxon>
        <taxon>Micrococcales</taxon>
        <taxon>Sanguibacteraceae</taxon>
        <taxon>Sanguibacter</taxon>
    </lineage>
</organism>
<gene>
    <name evidence="2" type="ordered locus">Sked_07790</name>
</gene>
<sequence>MQTADIPGGDVNTEGVVTSARAVRDASERLRSAGDQVVGIWAGLPHCYDAPEAPTLYAAMHPVARDTVTYAEAAGAAATALTRYAEDVASVQARMQVTAPLVEALAGRIAATPVWRSDASITSQNSTLQRQVRGAQEDLDRAADVCAAAIRGALIGGGRAATPWLTAPRPISAGALQQHLTSLDDPRTNPFFFLGKTPADVNARWRGLSPGVQRQLITDRPDLVGNRDGIPAAARDEANRIRLATAREEIEKEIRDLERRLAGDPRFSPHNPDYAGPQLPVGPLLWDEAGQMLLRRARARLEGVAALERVVERGSRQLLTFRPTPYAVRAAVSIGDLDQATHVGILVGGTGTTVAGKAEDIDRDAHALLRTANALEGSHRGTTSLISWLDYDAPPELTNALSPLRSRSAGQDLASFTHGISAIAASQPSVTIFGHSYGALVVNEAAARAPESVQNIVVGGAPGVGRQSADDVTRYTLLAKDDPIRAFHVVAGELLLGHVPDGWPSDETHGPWHRLSTAPHSLEDGSTYLGSSGHSEYLIDQSTSQRSIAALIAGHAPISSH</sequence>
<dbReference type="ESTHER" id="sanks-d1bbg6">
    <property type="family name" value="Duf_1023"/>
</dbReference>
<protein>
    <recommendedName>
        <fullName evidence="1">DUF1023 domain-containing protein</fullName>
    </recommendedName>
</protein>
<evidence type="ECO:0000259" key="1">
    <source>
        <dbReference type="Pfam" id="PF06259"/>
    </source>
</evidence>
<accession>D1BBG6</accession>